<dbReference type="InterPro" id="IPR006350">
    <property type="entry name" value="Intron_endoG1"/>
</dbReference>
<dbReference type="InterPro" id="IPR035901">
    <property type="entry name" value="GIY-YIG_endonuc_sf"/>
</dbReference>
<name>A0ABT1F3Z8_9PROT</name>
<dbReference type="CDD" id="cd10443">
    <property type="entry name" value="GIY-YIG_HE_Tlr8p_PBC-V_like"/>
    <property type="match status" value="1"/>
</dbReference>
<dbReference type="SUPFAM" id="SSF82771">
    <property type="entry name" value="GIY-YIG endonuclease"/>
    <property type="match status" value="1"/>
</dbReference>
<organism evidence="4 5">
    <name type="scientific">Acetobacter lambici</name>
    <dbReference type="NCBI Taxonomy" id="1332824"/>
    <lineage>
        <taxon>Bacteria</taxon>
        <taxon>Pseudomonadati</taxon>
        <taxon>Pseudomonadota</taxon>
        <taxon>Alphaproteobacteria</taxon>
        <taxon>Acetobacterales</taxon>
        <taxon>Acetobacteraceae</taxon>
        <taxon>Acetobacter</taxon>
    </lineage>
</organism>
<dbReference type="Pfam" id="PF01541">
    <property type="entry name" value="GIY-YIG"/>
    <property type="match status" value="1"/>
</dbReference>
<dbReference type="Pfam" id="PF07460">
    <property type="entry name" value="NUMOD3"/>
    <property type="match status" value="1"/>
</dbReference>
<dbReference type="SMART" id="SM00465">
    <property type="entry name" value="GIYc"/>
    <property type="match status" value="1"/>
</dbReference>
<gene>
    <name evidence="4" type="ORF">NKW50_15335</name>
</gene>
<accession>A0ABT1F3Z8</accession>
<feature type="region of interest" description="Disordered" evidence="2">
    <location>
        <begin position="118"/>
        <end position="211"/>
    </location>
</feature>
<dbReference type="InterPro" id="IPR003611">
    <property type="entry name" value="NUMOD3"/>
</dbReference>
<evidence type="ECO:0000313" key="4">
    <source>
        <dbReference type="EMBL" id="MCP1259946.1"/>
    </source>
</evidence>
<dbReference type="RefSeq" id="WP_165993117.1">
    <property type="nucleotide sequence ID" value="NZ_JAMYZY010000062.1"/>
</dbReference>
<dbReference type="NCBIfam" id="TIGR01453">
    <property type="entry name" value="grpIintron_endo"/>
    <property type="match status" value="1"/>
</dbReference>
<dbReference type="InterPro" id="IPR000305">
    <property type="entry name" value="GIY-YIG_endonuc"/>
</dbReference>
<dbReference type="EMBL" id="JAMYZZ010000066">
    <property type="protein sequence ID" value="MCP1259946.1"/>
    <property type="molecule type" value="Genomic_DNA"/>
</dbReference>
<keyword evidence="5" id="KW-1185">Reference proteome</keyword>
<reference evidence="4 5" key="1">
    <citation type="submission" date="2022-06" db="EMBL/GenBank/DDBJ databases">
        <title>Acetobacer genomes from food samples.</title>
        <authorList>
            <person name="Sombolestani A."/>
        </authorList>
    </citation>
    <scope>NUCLEOTIDE SEQUENCE [LARGE SCALE GENOMIC DNA]</scope>
    <source>
        <strain evidence="4 5">R-83285</strain>
    </source>
</reference>
<evidence type="ECO:0000256" key="2">
    <source>
        <dbReference type="SAM" id="MobiDB-lite"/>
    </source>
</evidence>
<protein>
    <submittedName>
        <fullName evidence="4">GIY-YIG nuclease family protein</fullName>
    </submittedName>
</protein>
<dbReference type="Proteomes" id="UP001523528">
    <property type="component" value="Unassembled WGS sequence"/>
</dbReference>
<dbReference type="Gene3D" id="3.40.1440.10">
    <property type="entry name" value="GIY-YIG endonuclease"/>
    <property type="match status" value="1"/>
</dbReference>
<sequence length="211" mass="23708">METIQQYHDDDVVYVYLLTNDIDGKQYVGISYQPLVRWSRHNKADTYIGRAFRKYGQENFTKDVIAVSCRKGALQLEGHFCEVLNCLHPHGYNMIAGGFGSCVASARPHEVRLKISKAKKGVPSPLRGRKGKSPSVSTRNAISKSLTGFKRGPSPLKGKMRDKPSPLKGRPGRIRTKEEIESSATKIRGKPWSQARRDAHNKKKAFQAEKK</sequence>
<evidence type="ECO:0000313" key="5">
    <source>
        <dbReference type="Proteomes" id="UP001523528"/>
    </source>
</evidence>
<evidence type="ECO:0000256" key="1">
    <source>
        <dbReference type="ARBA" id="ARBA00010045"/>
    </source>
</evidence>
<comment type="caution">
    <text evidence="4">The sequence shown here is derived from an EMBL/GenBank/DDBJ whole genome shotgun (WGS) entry which is preliminary data.</text>
</comment>
<dbReference type="PROSITE" id="PS50164">
    <property type="entry name" value="GIY_YIG"/>
    <property type="match status" value="1"/>
</dbReference>
<evidence type="ECO:0000259" key="3">
    <source>
        <dbReference type="PROSITE" id="PS50164"/>
    </source>
</evidence>
<proteinExistence type="predicted"/>
<feature type="compositionally biased region" description="Polar residues" evidence="2">
    <location>
        <begin position="134"/>
        <end position="146"/>
    </location>
</feature>
<comment type="similarity">
    <text evidence="1">To endonucleases of group I introns of fungi and phage.</text>
</comment>
<feature type="domain" description="GIY-YIG" evidence="3">
    <location>
        <begin position="11"/>
        <end position="94"/>
    </location>
</feature>